<dbReference type="Gene3D" id="1.10.287.1080">
    <property type="entry name" value="MazG-like"/>
    <property type="match status" value="1"/>
</dbReference>
<dbReference type="EMBL" id="MK797984">
    <property type="protein sequence ID" value="QCG76159.1"/>
    <property type="molecule type" value="Genomic_DNA"/>
</dbReference>
<evidence type="ECO:0000259" key="1">
    <source>
        <dbReference type="Pfam" id="PF03819"/>
    </source>
</evidence>
<protein>
    <submittedName>
        <fullName evidence="2">MazG</fullName>
    </submittedName>
</protein>
<sequence length="135" mass="15227">MTMSTNNNYTKFVQKLLSEPSSNFDAYIDALKKLKANGCKIETLDTASQGMLAESGEFGEIVKKLKYQGKEYTDDVVYHLKRELGDVMFYVVSACIALDISLDEIIGMNVEKLEARYPGGKFNVYESEVRKESDI</sequence>
<dbReference type="CDD" id="cd11541">
    <property type="entry name" value="NTP-PPase_u4"/>
    <property type="match status" value="1"/>
</dbReference>
<accession>A0A4Y5JUS1</accession>
<reference evidence="3" key="1">
    <citation type="journal article" date="2020" name="bioRxiv">
        <title>Integrative omics analysis of Pseudomonas aeruginosa virus PA5oct highlights the molecular complexity of jumbo phages.</title>
        <authorList>
            <person name="Lood C."/>
            <person name="Danis-Wlodarczyk K."/>
            <person name="Blasdel B.G."/>
            <person name="Jang H.B."/>
            <person name="Vandenheuvel D."/>
            <person name="Briers Y."/>
            <person name="Noben J.-P."/>
            <person name="van Noort V."/>
            <person name="Drulis-Kawa Z."/>
            <person name="Lavigne R."/>
        </authorList>
    </citation>
    <scope>NUCLEOTIDE SEQUENCE [LARGE SCALE GENOMIC DNA]</scope>
</reference>
<name>A0A4Y5JUS1_9CAUD</name>
<dbReference type="Pfam" id="PF03819">
    <property type="entry name" value="MazG"/>
    <property type="match status" value="1"/>
</dbReference>
<dbReference type="SUPFAM" id="SSF101386">
    <property type="entry name" value="all-alpha NTP pyrophosphatases"/>
    <property type="match status" value="1"/>
</dbReference>
<feature type="domain" description="NTP pyrophosphohydrolase MazG-like" evidence="1">
    <location>
        <begin position="45"/>
        <end position="118"/>
    </location>
</feature>
<evidence type="ECO:0000313" key="2">
    <source>
        <dbReference type="EMBL" id="QCG76159.1"/>
    </source>
</evidence>
<dbReference type="InterPro" id="IPR011379">
    <property type="entry name" value="MazG-related_GP37"/>
</dbReference>
<evidence type="ECO:0000313" key="3">
    <source>
        <dbReference type="Proteomes" id="UP000316733"/>
    </source>
</evidence>
<dbReference type="PIRSF" id="PIRSF006639">
    <property type="entry name" value="UCP006639_pph"/>
    <property type="match status" value="1"/>
</dbReference>
<organism evidence="2 3">
    <name type="scientific">Pseudomonas phage vB_PaeM_PA5oct</name>
    <dbReference type="NCBI Taxonomy" id="2163605"/>
    <lineage>
        <taxon>Viruses</taxon>
        <taxon>Duplodnaviria</taxon>
        <taxon>Heunggongvirae</taxon>
        <taxon>Uroviricota</taxon>
        <taxon>Caudoviricetes</taxon>
        <taxon>Arenbergviridae</taxon>
        <taxon>Wroclawvirus</taxon>
        <taxon>Wroclawvirus PA5oct</taxon>
    </lineage>
</organism>
<proteinExistence type="predicted"/>
<dbReference type="Proteomes" id="UP000316733">
    <property type="component" value="Segment"/>
</dbReference>
<keyword evidence="3" id="KW-1185">Reference proteome</keyword>
<gene>
    <name evidence="2" type="ORF">EST35_0278</name>
</gene>
<dbReference type="InterPro" id="IPR004518">
    <property type="entry name" value="MazG-like_dom"/>
</dbReference>